<dbReference type="EMBL" id="PRFA01000090">
    <property type="protein sequence ID" value="PWU87510.1"/>
    <property type="molecule type" value="Genomic_DNA"/>
</dbReference>
<accession>A0A2V2UTX3</accession>
<protein>
    <recommendedName>
        <fullName evidence="8">Guanine nucleotide-binding protein subunit beta-like protein</fullName>
    </recommendedName>
</protein>
<evidence type="ECO:0000256" key="5">
    <source>
        <dbReference type="PROSITE-ProRule" id="PRU00221"/>
    </source>
</evidence>
<dbReference type="VEuPathDB" id="TriTrypDB:C4B63_90g44"/>
<dbReference type="OrthoDB" id="3367at2759"/>
<dbReference type="InterPro" id="IPR036322">
    <property type="entry name" value="WD40_repeat_dom_sf"/>
</dbReference>
<dbReference type="Gene3D" id="2.130.10.10">
    <property type="entry name" value="YVTN repeat-like/Quinoprotein amine dehydrogenase"/>
    <property type="match status" value="2"/>
</dbReference>
<evidence type="ECO:0000256" key="4">
    <source>
        <dbReference type="ARBA" id="ARBA00023242"/>
    </source>
</evidence>
<dbReference type="SMART" id="SM00320">
    <property type="entry name" value="WD40"/>
    <property type="match status" value="3"/>
</dbReference>
<dbReference type="VEuPathDB" id="TriTrypDB:TcCL_ESM12179"/>
<keyword evidence="2 5" id="KW-0853">WD repeat</keyword>
<dbReference type="VEuPathDB" id="TriTrypDB:C3747_76g154"/>
<dbReference type="VEuPathDB" id="TriTrypDB:TCSYLVIO_008126"/>
<dbReference type="GO" id="GO:0000027">
    <property type="term" value="P:ribosomal large subunit assembly"/>
    <property type="evidence" value="ECO:0007669"/>
    <property type="project" value="TreeGrafter"/>
</dbReference>
<dbReference type="PANTHER" id="PTHR19848">
    <property type="entry name" value="WD40 REPEAT PROTEIN"/>
    <property type="match status" value="1"/>
</dbReference>
<reference evidence="6 7" key="1">
    <citation type="journal article" date="2018" name="Microb. Genom.">
        <title>Expanding an expanded genome: long-read sequencing of Trypanosoma cruzi.</title>
        <authorList>
            <person name="Berna L."/>
            <person name="Rodriguez M."/>
            <person name="Chiribao M.L."/>
            <person name="Parodi-Talice A."/>
            <person name="Pita S."/>
            <person name="Rijo G."/>
            <person name="Alvarez-Valin F."/>
            <person name="Robello C."/>
        </authorList>
    </citation>
    <scope>NUCLEOTIDE SEQUENCE [LARGE SCALE GENOMIC DNA]</scope>
    <source>
        <strain evidence="6 7">Dm28c</strain>
    </source>
</reference>
<evidence type="ECO:0000256" key="1">
    <source>
        <dbReference type="ARBA" id="ARBA00004123"/>
    </source>
</evidence>
<evidence type="ECO:0000256" key="2">
    <source>
        <dbReference type="ARBA" id="ARBA00022574"/>
    </source>
</evidence>
<comment type="caution">
    <text evidence="6">The sequence shown here is derived from an EMBL/GenBank/DDBJ whole genome shotgun (WGS) entry which is preliminary data.</text>
</comment>
<evidence type="ECO:0000313" key="7">
    <source>
        <dbReference type="Proteomes" id="UP000246121"/>
    </source>
</evidence>
<dbReference type="VEuPathDB" id="TriTrypDB:TCDM_02305"/>
<keyword evidence="4" id="KW-0539">Nucleus</keyword>
<dbReference type="InterPro" id="IPR001680">
    <property type="entry name" value="WD40_rpt"/>
</dbReference>
<dbReference type="VEuPathDB" id="TriTrypDB:TcCLB.509751.4"/>
<proteinExistence type="predicted"/>
<dbReference type="VEuPathDB" id="TriTrypDB:TcCLB.507793.60"/>
<dbReference type="AlphaFoldDB" id="A0A2V2UTX3"/>
<dbReference type="VEuPathDB" id="TriTrypDB:ECC02_007438"/>
<dbReference type="VEuPathDB" id="TriTrypDB:BCY84_03727"/>
<dbReference type="VEuPathDB" id="TriTrypDB:Tc_MARK_7093"/>
<keyword evidence="3" id="KW-0677">Repeat</keyword>
<organism evidence="6 7">
    <name type="scientific">Trypanosoma cruzi</name>
    <dbReference type="NCBI Taxonomy" id="5693"/>
    <lineage>
        <taxon>Eukaryota</taxon>
        <taxon>Discoba</taxon>
        <taxon>Euglenozoa</taxon>
        <taxon>Kinetoplastea</taxon>
        <taxon>Metakinetoplastina</taxon>
        <taxon>Trypanosomatida</taxon>
        <taxon>Trypanosomatidae</taxon>
        <taxon>Trypanosoma</taxon>
        <taxon>Schizotrypanum</taxon>
    </lineage>
</organism>
<feature type="repeat" description="WD" evidence="5">
    <location>
        <begin position="126"/>
        <end position="157"/>
    </location>
</feature>
<dbReference type="Pfam" id="PF00400">
    <property type="entry name" value="WD40"/>
    <property type="match status" value="3"/>
</dbReference>
<comment type="subcellular location">
    <subcellularLocation>
        <location evidence="1">Nucleus</location>
    </subcellularLocation>
</comment>
<evidence type="ECO:0008006" key="8">
    <source>
        <dbReference type="Google" id="ProtNLM"/>
    </source>
</evidence>
<evidence type="ECO:0000313" key="6">
    <source>
        <dbReference type="EMBL" id="PWU87510.1"/>
    </source>
</evidence>
<dbReference type="GO" id="GO:0005730">
    <property type="term" value="C:nucleolus"/>
    <property type="evidence" value="ECO:0007669"/>
    <property type="project" value="TreeGrafter"/>
</dbReference>
<dbReference type="Proteomes" id="UP000246121">
    <property type="component" value="Unassembled WGS sequence"/>
</dbReference>
<name>A0A2V2UTX3_TRYCR</name>
<dbReference type="InterPro" id="IPR015943">
    <property type="entry name" value="WD40/YVTN_repeat-like_dom_sf"/>
</dbReference>
<dbReference type="PROSITE" id="PS50082">
    <property type="entry name" value="WD_REPEATS_2"/>
    <property type="match status" value="1"/>
</dbReference>
<sequence>MQELYDTVSRYTGRGTPSHFSARIHPRKAASQFVGSSIFHGRLNSFCAALVARFMASNEVLVLVSRDAVQSISCDGYALQPRSSTPGPTAGEITGVVTSDGFTTVGYSAGVTRYSPSLQLERELLFDGYSNSILSIAVTPDGTCIATGGGNATVTVWTRDMNPMHYLSGHTDWVRFVKFTKGKSQRLQLFSTGDDGLILHWDPIAGVMLSRLDYSHGESVHAFEVSWRTGFMAIACDSPVITLYKPRENGMIMPCHPEMSTVENIGQITDAHRLVPTAVRFSEDSQWVISAGEDETLAVSSVRKLKRVFVCTEFITRRHCMAFMNTFTSLCILASPPETSVLIIAACATDGTVVQWVVNPATSRSSYTKKLQLHLGALVAMDIMRDGTVS</sequence>
<evidence type="ECO:0000256" key="3">
    <source>
        <dbReference type="ARBA" id="ARBA00022737"/>
    </source>
</evidence>
<dbReference type="VEuPathDB" id="TriTrypDB:TcBrA4_0024760"/>
<dbReference type="SUPFAM" id="SSF50978">
    <property type="entry name" value="WD40 repeat-like"/>
    <property type="match status" value="1"/>
</dbReference>
<dbReference type="PROSITE" id="PS50294">
    <property type="entry name" value="WD_REPEATS_REGION"/>
    <property type="match status" value="1"/>
</dbReference>
<gene>
    <name evidence="6" type="ORF">C4B63_90g44</name>
</gene>
<dbReference type="VEuPathDB" id="TriTrypDB:TcG_08318"/>
<dbReference type="VEuPathDB" id="TriTrypDB:TcCLB.507165.10"/>
<dbReference type="PANTHER" id="PTHR19848:SF0">
    <property type="entry name" value="NOTCHLESS PROTEIN HOMOLOG 1"/>
    <property type="match status" value="1"/>
</dbReference>